<proteinExistence type="predicted"/>
<sequence length="84" mass="10141">MFNKQLINSKQDEFLKQLNILAKLPVNTKYNANRQIVKVPKHIYVKMLDNAIQYGEFINKIHMPNTIKYNSQWLFDVIEKYYTF</sequence>
<keyword evidence="2" id="KW-1185">Reference proteome</keyword>
<evidence type="ECO:0000313" key="1">
    <source>
        <dbReference type="EMBL" id="WQJ53443.1"/>
    </source>
</evidence>
<protein>
    <submittedName>
        <fullName evidence="1">Uncharacterized protein</fullName>
    </submittedName>
</protein>
<dbReference type="EMBL" id="OR769223">
    <property type="protein sequence ID" value="WQJ53443.1"/>
    <property type="molecule type" value="Genomic_DNA"/>
</dbReference>
<dbReference type="Proteomes" id="UP001358193">
    <property type="component" value="Segment"/>
</dbReference>
<accession>A0ABZ0Z5Z4</accession>
<name>A0ABZ0Z5Z4_9CAUD</name>
<organism evidence="1 2">
    <name type="scientific">phage Lak_Megaphage_Sonny</name>
    <dbReference type="NCBI Taxonomy" id="3109229"/>
    <lineage>
        <taxon>Viruses</taxon>
        <taxon>Duplodnaviria</taxon>
        <taxon>Heunggongvirae</taxon>
        <taxon>Uroviricota</taxon>
        <taxon>Caudoviricetes</taxon>
        <taxon>Caudoviricetes code 15 clade</taxon>
    </lineage>
</organism>
<reference evidence="1 2" key="1">
    <citation type="submission" date="2023-11" db="EMBL/GenBank/DDBJ databases">
        <authorList>
            <person name="Cook R."/>
            <person name="Crisci M."/>
            <person name="Pye H."/>
            <person name="Adriaenssens E."/>
            <person name="Santini J."/>
        </authorList>
    </citation>
    <scope>NUCLEOTIDE SEQUENCE [LARGE SCALE GENOMIC DNA]</scope>
    <source>
        <strain evidence="1">Lak_Megaphage_Sonny</strain>
    </source>
</reference>
<evidence type="ECO:0000313" key="2">
    <source>
        <dbReference type="Proteomes" id="UP001358193"/>
    </source>
</evidence>